<protein>
    <submittedName>
        <fullName evidence="1">Uncharacterized protein</fullName>
    </submittedName>
</protein>
<evidence type="ECO:0000313" key="2">
    <source>
        <dbReference type="Proteomes" id="UP000265520"/>
    </source>
</evidence>
<keyword evidence="2" id="KW-1185">Reference proteome</keyword>
<feature type="non-terminal residue" evidence="1">
    <location>
        <position position="56"/>
    </location>
</feature>
<evidence type="ECO:0000313" key="1">
    <source>
        <dbReference type="EMBL" id="MCI42690.1"/>
    </source>
</evidence>
<name>A0A392S3U5_9FABA</name>
<sequence length="56" mass="5997">MNIKSEQKTTMMIANGGSLLLWGFCSGLGHELAQVLSCSAQQAISPARHIELTPLL</sequence>
<proteinExistence type="predicted"/>
<dbReference type="EMBL" id="LXQA010307602">
    <property type="protein sequence ID" value="MCI42690.1"/>
    <property type="molecule type" value="Genomic_DNA"/>
</dbReference>
<dbReference type="Proteomes" id="UP000265520">
    <property type="component" value="Unassembled WGS sequence"/>
</dbReference>
<organism evidence="1 2">
    <name type="scientific">Trifolium medium</name>
    <dbReference type="NCBI Taxonomy" id="97028"/>
    <lineage>
        <taxon>Eukaryota</taxon>
        <taxon>Viridiplantae</taxon>
        <taxon>Streptophyta</taxon>
        <taxon>Embryophyta</taxon>
        <taxon>Tracheophyta</taxon>
        <taxon>Spermatophyta</taxon>
        <taxon>Magnoliopsida</taxon>
        <taxon>eudicotyledons</taxon>
        <taxon>Gunneridae</taxon>
        <taxon>Pentapetalae</taxon>
        <taxon>rosids</taxon>
        <taxon>fabids</taxon>
        <taxon>Fabales</taxon>
        <taxon>Fabaceae</taxon>
        <taxon>Papilionoideae</taxon>
        <taxon>50 kb inversion clade</taxon>
        <taxon>NPAAA clade</taxon>
        <taxon>Hologalegina</taxon>
        <taxon>IRL clade</taxon>
        <taxon>Trifolieae</taxon>
        <taxon>Trifolium</taxon>
    </lineage>
</organism>
<accession>A0A392S3U5</accession>
<reference evidence="1 2" key="1">
    <citation type="journal article" date="2018" name="Front. Plant Sci.">
        <title>Red Clover (Trifolium pratense) and Zigzag Clover (T. medium) - A Picture of Genomic Similarities and Differences.</title>
        <authorList>
            <person name="Dluhosova J."/>
            <person name="Istvanek J."/>
            <person name="Nedelnik J."/>
            <person name="Repkova J."/>
        </authorList>
    </citation>
    <scope>NUCLEOTIDE SEQUENCE [LARGE SCALE GENOMIC DNA]</scope>
    <source>
        <strain evidence="2">cv. 10/8</strain>
        <tissue evidence="1">Leaf</tissue>
    </source>
</reference>
<comment type="caution">
    <text evidence="1">The sequence shown here is derived from an EMBL/GenBank/DDBJ whole genome shotgun (WGS) entry which is preliminary data.</text>
</comment>
<dbReference type="AlphaFoldDB" id="A0A392S3U5"/>